<gene>
    <name evidence="2" type="ORF">GCM10007298_28140</name>
</gene>
<evidence type="ECO:0000256" key="1">
    <source>
        <dbReference type="SAM" id="Phobius"/>
    </source>
</evidence>
<proteinExistence type="predicted"/>
<name>A0ABQ1V0X8_9NOCA</name>
<protein>
    <recommendedName>
        <fullName evidence="4">DUF2550 domain-containing protein</fullName>
    </recommendedName>
</protein>
<reference evidence="3" key="1">
    <citation type="journal article" date="2019" name="Int. J. Syst. Evol. Microbiol.">
        <title>The Global Catalogue of Microorganisms (GCM) 10K type strain sequencing project: providing services to taxonomists for standard genome sequencing and annotation.</title>
        <authorList>
            <consortium name="The Broad Institute Genomics Platform"/>
            <consortium name="The Broad Institute Genome Sequencing Center for Infectious Disease"/>
            <person name="Wu L."/>
            <person name="Ma J."/>
        </authorList>
    </citation>
    <scope>NUCLEOTIDE SEQUENCE [LARGE SCALE GENOMIC DNA]</scope>
    <source>
        <strain evidence="3">CCM 7855</strain>
    </source>
</reference>
<sequence>MRGSVYVEVVAGYEVRQEHTMSVMVLGVCVALLVAVVVSVLALVGFRVMRLRSRGTAVLLRSLPAGDDRGWRHGIVRYDDHSLIYYRLSSLRTGPSEVIARQAIETRGRRAPRGTEVEVIDAMTILEIDADGAGFELAMASGAVTAFQSWVESRPPVRSVRRRSA</sequence>
<dbReference type="Proteomes" id="UP000632454">
    <property type="component" value="Unassembled WGS sequence"/>
</dbReference>
<comment type="caution">
    <text evidence="2">The sequence shown here is derived from an EMBL/GenBank/DDBJ whole genome shotgun (WGS) entry which is preliminary data.</text>
</comment>
<dbReference type="Pfam" id="PF10739">
    <property type="entry name" value="DUF2550"/>
    <property type="match status" value="1"/>
</dbReference>
<keyword evidence="3" id="KW-1185">Reference proteome</keyword>
<evidence type="ECO:0008006" key="4">
    <source>
        <dbReference type="Google" id="ProtNLM"/>
    </source>
</evidence>
<organism evidence="2 3">
    <name type="scientific">Williamsia phyllosphaerae</name>
    <dbReference type="NCBI Taxonomy" id="885042"/>
    <lineage>
        <taxon>Bacteria</taxon>
        <taxon>Bacillati</taxon>
        <taxon>Actinomycetota</taxon>
        <taxon>Actinomycetes</taxon>
        <taxon>Mycobacteriales</taxon>
        <taxon>Nocardiaceae</taxon>
        <taxon>Williamsia</taxon>
    </lineage>
</organism>
<keyword evidence="1" id="KW-0812">Transmembrane</keyword>
<accession>A0ABQ1V0X8</accession>
<keyword evidence="1" id="KW-1133">Transmembrane helix</keyword>
<keyword evidence="1" id="KW-0472">Membrane</keyword>
<dbReference type="InterPro" id="IPR019675">
    <property type="entry name" value="DUF2550"/>
</dbReference>
<feature type="transmembrane region" description="Helical" evidence="1">
    <location>
        <begin position="20"/>
        <end position="44"/>
    </location>
</feature>
<evidence type="ECO:0000313" key="2">
    <source>
        <dbReference type="EMBL" id="GGF30645.1"/>
    </source>
</evidence>
<dbReference type="EMBL" id="BMCS01000002">
    <property type="protein sequence ID" value="GGF30645.1"/>
    <property type="molecule type" value="Genomic_DNA"/>
</dbReference>
<evidence type="ECO:0000313" key="3">
    <source>
        <dbReference type="Proteomes" id="UP000632454"/>
    </source>
</evidence>